<keyword evidence="1" id="KW-0472">Membrane</keyword>
<evidence type="ECO:0000256" key="1">
    <source>
        <dbReference type="SAM" id="Phobius"/>
    </source>
</evidence>
<sequence>MGNKRRFLNGALLLSIDLILIELCYFMGVFFMSSDREVVRSLVTSNSVMFVVLLIYAIMFWSFGLYRSLWTQASIDEFNRLA</sequence>
<name>A0A1M5X3H1_9CLOT</name>
<dbReference type="STRING" id="1121306.SAMN02745196_01973"/>
<accession>A0A1M5X3H1</accession>
<evidence type="ECO:0000313" key="2">
    <source>
        <dbReference type="EMBL" id="SHH94387.1"/>
    </source>
</evidence>
<keyword evidence="3" id="KW-1185">Reference proteome</keyword>
<dbReference type="AlphaFoldDB" id="A0A1M5X3H1"/>
<keyword evidence="1" id="KW-1133">Transmembrane helix</keyword>
<reference evidence="2 3" key="1">
    <citation type="submission" date="2016-11" db="EMBL/GenBank/DDBJ databases">
        <authorList>
            <person name="Jaros S."/>
            <person name="Januszkiewicz K."/>
            <person name="Wedrychowicz H."/>
        </authorList>
    </citation>
    <scope>NUCLEOTIDE SEQUENCE [LARGE SCALE GENOMIC DNA]</scope>
    <source>
        <strain evidence="2 3">DSM 3089</strain>
    </source>
</reference>
<dbReference type="EMBL" id="FQXP01000007">
    <property type="protein sequence ID" value="SHH94387.1"/>
    <property type="molecule type" value="Genomic_DNA"/>
</dbReference>
<gene>
    <name evidence="2" type="ORF">SAMN02745196_01973</name>
</gene>
<keyword evidence="1" id="KW-0812">Transmembrane</keyword>
<organism evidence="2 3">
    <name type="scientific">Clostridium collagenovorans DSM 3089</name>
    <dbReference type="NCBI Taxonomy" id="1121306"/>
    <lineage>
        <taxon>Bacteria</taxon>
        <taxon>Bacillati</taxon>
        <taxon>Bacillota</taxon>
        <taxon>Clostridia</taxon>
        <taxon>Eubacteriales</taxon>
        <taxon>Clostridiaceae</taxon>
        <taxon>Clostridium</taxon>
    </lineage>
</organism>
<evidence type="ECO:0000313" key="3">
    <source>
        <dbReference type="Proteomes" id="UP000184526"/>
    </source>
</evidence>
<proteinExistence type="predicted"/>
<dbReference type="Proteomes" id="UP000184526">
    <property type="component" value="Unassembled WGS sequence"/>
</dbReference>
<feature type="transmembrane region" description="Helical" evidence="1">
    <location>
        <begin position="7"/>
        <end position="28"/>
    </location>
</feature>
<protein>
    <submittedName>
        <fullName evidence="2">Uncharacterized protein</fullName>
    </submittedName>
</protein>
<feature type="transmembrane region" description="Helical" evidence="1">
    <location>
        <begin position="48"/>
        <end position="66"/>
    </location>
</feature>